<proteinExistence type="predicted"/>
<name>A0A1F7XWL9_9BACT</name>
<protein>
    <submittedName>
        <fullName evidence="1">Uncharacterized protein</fullName>
    </submittedName>
</protein>
<sequence>MFKRLRNLFRMLFSFLIEDAEDRVPLERRLAFDRQERSRKIDGMKESAISHAERAEMLVQRLAEANIKAANRREEIKMHLTKAKNAKSKEAEEEELANAAILADDLAEWETYREDLQEDVDDSFAEKQENIRMISQQVRDLEMLAGKDDRTVAKVYMAKMKEERARLRESVLGLIPERDDDFRQKAEAKASRMVASSNAREEITNALWKAKKEGQIARNTQTSARASQLLRDLGQEVGYAPTEEPAVVEASSANDLKKQIASMQGKK</sequence>
<dbReference type="AlphaFoldDB" id="A0A1F7XWL9"/>
<accession>A0A1F7XWL9</accession>
<dbReference type="Proteomes" id="UP000176741">
    <property type="component" value="Unassembled WGS sequence"/>
</dbReference>
<evidence type="ECO:0000313" key="2">
    <source>
        <dbReference type="Proteomes" id="UP000176741"/>
    </source>
</evidence>
<organism evidence="1 2">
    <name type="scientific">Candidatus Woesebacteria bacterium RIFCSPHIGHO2_01_FULL_38_26b</name>
    <dbReference type="NCBI Taxonomy" id="1802491"/>
    <lineage>
        <taxon>Bacteria</taxon>
        <taxon>Candidatus Woeseibacteriota</taxon>
    </lineage>
</organism>
<comment type="caution">
    <text evidence="1">The sequence shown here is derived from an EMBL/GenBank/DDBJ whole genome shotgun (WGS) entry which is preliminary data.</text>
</comment>
<gene>
    <name evidence="1" type="ORF">A2771_02965</name>
</gene>
<dbReference type="EMBL" id="MGGD01000069">
    <property type="protein sequence ID" value="OGM19426.1"/>
    <property type="molecule type" value="Genomic_DNA"/>
</dbReference>
<reference evidence="1 2" key="1">
    <citation type="journal article" date="2016" name="Nat. Commun.">
        <title>Thousands of microbial genomes shed light on interconnected biogeochemical processes in an aquifer system.</title>
        <authorList>
            <person name="Anantharaman K."/>
            <person name="Brown C.T."/>
            <person name="Hug L.A."/>
            <person name="Sharon I."/>
            <person name="Castelle C.J."/>
            <person name="Probst A.J."/>
            <person name="Thomas B.C."/>
            <person name="Singh A."/>
            <person name="Wilkins M.J."/>
            <person name="Karaoz U."/>
            <person name="Brodie E.L."/>
            <person name="Williams K.H."/>
            <person name="Hubbard S.S."/>
            <person name="Banfield J.F."/>
        </authorList>
    </citation>
    <scope>NUCLEOTIDE SEQUENCE [LARGE SCALE GENOMIC DNA]</scope>
</reference>
<evidence type="ECO:0000313" key="1">
    <source>
        <dbReference type="EMBL" id="OGM19426.1"/>
    </source>
</evidence>